<dbReference type="InterPro" id="IPR027417">
    <property type="entry name" value="P-loop_NTPase"/>
</dbReference>
<evidence type="ECO:0000256" key="4">
    <source>
        <dbReference type="ARBA" id="ARBA00026070"/>
    </source>
</evidence>
<sequence>MHSFSPGIKYAKVSNNSRKKYEEEMPVGEAVLGIGSFLTFIQVFFAVIIGMYFWNLLKAQQGNKSTVERESRKELEKLQRLRSISLTEPLAEKTRPKSFEEIIGQEEGLKALRAALCGPNPQHVIVYGPPGVGKTAAARVVLEEAKKNPLSPFKEDAKFIEMDATTARFDERGIADPLIGSVHDPIYQGAGPLGMAGVPQPKPGAVTKAHGGILFLDEIGELHHIQMNKLLKVMEDRKVLLESAYYSSEDNNIPGHIHDIFQNGLPADFRLVGATTRTSEDIAPAIRSRCLEIFFKPLLPEEIERIAVNAAEKIGFPMEQGCLSVISKYATSGREAVNIIQIAGGIALTEGRKSIGVCDVEWVVNSGQYSPRPEKKVPLQPQVGLVNGLAVYGPNTGTLLEIEAGAVPAARGQGKLVITGIVDEEEMGGRGRTIRRKSMARGSVENVLTLLRRVADVNPADYDIHVNFPGGVPIDGPSAGVAVTTAVYSAIKGIPVDNRLAMTGEVSIRGLVLPVGGVVAKVEAARRSGATRVLIPSENHQEIFESMEDIKVIPVSRLEQVLKEALVGEPGLKVQATIPVKTDVLAASGMQGANCH</sequence>
<dbReference type="InterPro" id="IPR003593">
    <property type="entry name" value="AAA+_ATPase"/>
</dbReference>
<organism evidence="8 9">
    <name type="scientific">Desulfocucumis palustris</name>
    <dbReference type="NCBI Taxonomy" id="1898651"/>
    <lineage>
        <taxon>Bacteria</taxon>
        <taxon>Bacillati</taxon>
        <taxon>Bacillota</taxon>
        <taxon>Clostridia</taxon>
        <taxon>Eubacteriales</taxon>
        <taxon>Desulfocucumaceae</taxon>
        <taxon>Desulfocucumis</taxon>
    </lineage>
</organism>
<feature type="domain" description="Lon proteolytic" evidence="7">
    <location>
        <begin position="380"/>
        <end position="568"/>
    </location>
</feature>
<dbReference type="Pfam" id="PF01078">
    <property type="entry name" value="Mg_chelatase"/>
    <property type="match status" value="1"/>
</dbReference>
<dbReference type="PROSITE" id="PS00676">
    <property type="entry name" value="SIGMA54_INTERACT_2"/>
    <property type="match status" value="1"/>
</dbReference>
<dbReference type="InterPro" id="IPR000523">
    <property type="entry name" value="Mg_chelatse_chII-like_cat_dom"/>
</dbReference>
<keyword evidence="2 5" id="KW-0378">Hydrolase</keyword>
<dbReference type="SMART" id="SM00382">
    <property type="entry name" value="AAA"/>
    <property type="match status" value="1"/>
</dbReference>
<dbReference type="GO" id="GO:0004176">
    <property type="term" value="F:ATP-dependent peptidase activity"/>
    <property type="evidence" value="ECO:0007669"/>
    <property type="project" value="UniProtKB-UniRule"/>
</dbReference>
<dbReference type="Gene3D" id="3.30.230.10">
    <property type="match status" value="1"/>
</dbReference>
<feature type="transmembrane region" description="Helical" evidence="6">
    <location>
        <begin position="30"/>
        <end position="54"/>
    </location>
</feature>
<evidence type="ECO:0000256" key="5">
    <source>
        <dbReference type="PROSITE-ProRule" id="PRU01122"/>
    </source>
</evidence>
<dbReference type="GO" id="GO:0006508">
    <property type="term" value="P:proteolysis"/>
    <property type="evidence" value="ECO:0007669"/>
    <property type="project" value="UniProtKB-KW"/>
</dbReference>
<dbReference type="EC" id="3.4.21.53" evidence="5"/>
<dbReference type="NCBIfam" id="TIGR02902">
    <property type="entry name" value="spore_lonB"/>
    <property type="match status" value="1"/>
</dbReference>
<evidence type="ECO:0000259" key="7">
    <source>
        <dbReference type="PROSITE" id="PS51786"/>
    </source>
</evidence>
<keyword evidence="3 5" id="KW-0720">Serine protease</keyword>
<dbReference type="InterPro" id="IPR020568">
    <property type="entry name" value="Ribosomal_Su5_D2-typ_SF"/>
</dbReference>
<proteinExistence type="inferred from homology"/>
<dbReference type="PANTHER" id="PTHR10046">
    <property type="entry name" value="ATP DEPENDENT LON PROTEASE FAMILY MEMBER"/>
    <property type="match status" value="1"/>
</dbReference>
<feature type="active site" evidence="5">
    <location>
        <position position="521"/>
    </location>
</feature>
<comment type="caution">
    <text evidence="8">The sequence shown here is derived from an EMBL/GenBank/DDBJ whole genome shotgun (WGS) entry which is preliminary data.</text>
</comment>
<dbReference type="SUPFAM" id="SSF52540">
    <property type="entry name" value="P-loop containing nucleoside triphosphate hydrolases"/>
    <property type="match status" value="1"/>
</dbReference>
<dbReference type="CDD" id="cd00009">
    <property type="entry name" value="AAA"/>
    <property type="match status" value="1"/>
</dbReference>
<dbReference type="SUPFAM" id="SSF54211">
    <property type="entry name" value="Ribosomal protein S5 domain 2-like"/>
    <property type="match status" value="1"/>
</dbReference>
<dbReference type="PRINTS" id="PR00830">
    <property type="entry name" value="ENDOLAPTASE"/>
</dbReference>
<accession>A0A2L2XEY5</accession>
<dbReference type="GO" id="GO:0005524">
    <property type="term" value="F:ATP binding"/>
    <property type="evidence" value="ECO:0007669"/>
    <property type="project" value="InterPro"/>
</dbReference>
<dbReference type="InterPro" id="IPR008268">
    <property type="entry name" value="Peptidase_S16_AS"/>
</dbReference>
<evidence type="ECO:0000313" key="9">
    <source>
        <dbReference type="Proteomes" id="UP000239549"/>
    </source>
</evidence>
<dbReference type="PROSITE" id="PS51786">
    <property type="entry name" value="LON_PROTEOLYTIC"/>
    <property type="match status" value="1"/>
</dbReference>
<dbReference type="EMBL" id="BFAV01000153">
    <property type="protein sequence ID" value="GBF34907.1"/>
    <property type="molecule type" value="Genomic_DNA"/>
</dbReference>
<dbReference type="InterPro" id="IPR014721">
    <property type="entry name" value="Ribsml_uS5_D2-typ_fold_subgr"/>
</dbReference>
<dbReference type="Proteomes" id="UP000239549">
    <property type="component" value="Unassembled WGS sequence"/>
</dbReference>
<dbReference type="InterPro" id="IPR025943">
    <property type="entry name" value="Sigma_54_int_dom_ATP-bd_2"/>
</dbReference>
<protein>
    <recommendedName>
        <fullName evidence="5">endopeptidase La</fullName>
        <ecNumber evidence="5">3.4.21.53</ecNumber>
    </recommendedName>
</protein>
<gene>
    <name evidence="8" type="ORF">DCCM_4027</name>
</gene>
<comment type="similarity">
    <text evidence="5">Belongs to the peptidase S16 family.</text>
</comment>
<dbReference type="PROSITE" id="PS01046">
    <property type="entry name" value="LON_SER"/>
    <property type="match status" value="1"/>
</dbReference>
<name>A0A2L2XEY5_9FIRM</name>
<dbReference type="InterPro" id="IPR014251">
    <property type="entry name" value="Spore_LonB"/>
</dbReference>
<comment type="catalytic activity">
    <reaction evidence="5">
        <text>Hydrolysis of proteins in presence of ATP.</text>
        <dbReference type="EC" id="3.4.21.53"/>
    </reaction>
</comment>
<dbReference type="InterPro" id="IPR008269">
    <property type="entry name" value="Lon_proteolytic"/>
</dbReference>
<keyword evidence="1 5" id="KW-0645">Protease</keyword>
<keyword evidence="6" id="KW-0472">Membrane</keyword>
<evidence type="ECO:0000256" key="2">
    <source>
        <dbReference type="ARBA" id="ARBA00022801"/>
    </source>
</evidence>
<reference evidence="9" key="1">
    <citation type="submission" date="2018-02" db="EMBL/GenBank/DDBJ databases">
        <title>Genome sequence of Desulfocucumis palustris strain NAW-5.</title>
        <authorList>
            <person name="Watanabe M."/>
            <person name="Kojima H."/>
            <person name="Fukui M."/>
        </authorList>
    </citation>
    <scope>NUCLEOTIDE SEQUENCE [LARGE SCALE GENOMIC DNA]</scope>
    <source>
        <strain evidence="9">NAW-5</strain>
    </source>
</reference>
<keyword evidence="9" id="KW-1185">Reference proteome</keyword>
<feature type="active site" evidence="5">
    <location>
        <position position="478"/>
    </location>
</feature>
<dbReference type="InterPro" id="IPR027065">
    <property type="entry name" value="Lon_Prtase"/>
</dbReference>
<dbReference type="Gene3D" id="3.40.50.300">
    <property type="entry name" value="P-loop containing nucleotide triphosphate hydrolases"/>
    <property type="match status" value="2"/>
</dbReference>
<comment type="subunit">
    <text evidence="4">Homohexamer. Organized in a ring with a central cavity.</text>
</comment>
<keyword evidence="6" id="KW-1133">Transmembrane helix</keyword>
<dbReference type="GO" id="GO:0004252">
    <property type="term" value="F:serine-type endopeptidase activity"/>
    <property type="evidence" value="ECO:0007669"/>
    <property type="project" value="UniProtKB-UniRule"/>
</dbReference>
<evidence type="ECO:0000256" key="1">
    <source>
        <dbReference type="ARBA" id="ARBA00022670"/>
    </source>
</evidence>
<evidence type="ECO:0000313" key="8">
    <source>
        <dbReference type="EMBL" id="GBF34907.1"/>
    </source>
</evidence>
<dbReference type="AlphaFoldDB" id="A0A2L2XEY5"/>
<keyword evidence="6" id="KW-0812">Transmembrane</keyword>
<evidence type="ECO:0000256" key="3">
    <source>
        <dbReference type="ARBA" id="ARBA00022825"/>
    </source>
</evidence>
<dbReference type="GO" id="GO:0030163">
    <property type="term" value="P:protein catabolic process"/>
    <property type="evidence" value="ECO:0007669"/>
    <property type="project" value="InterPro"/>
</dbReference>
<evidence type="ECO:0000256" key="6">
    <source>
        <dbReference type="SAM" id="Phobius"/>
    </source>
</evidence>
<dbReference type="Pfam" id="PF05362">
    <property type="entry name" value="Lon_C"/>
    <property type="match status" value="1"/>
</dbReference>